<gene>
    <name evidence="1" type="ORF">AFUS01_LOCUS40608</name>
</gene>
<dbReference type="AlphaFoldDB" id="A0A8J2PWC2"/>
<proteinExistence type="predicted"/>
<keyword evidence="2" id="KW-1185">Reference proteome</keyword>
<organism evidence="1 2">
    <name type="scientific">Allacma fusca</name>
    <dbReference type="NCBI Taxonomy" id="39272"/>
    <lineage>
        <taxon>Eukaryota</taxon>
        <taxon>Metazoa</taxon>
        <taxon>Ecdysozoa</taxon>
        <taxon>Arthropoda</taxon>
        <taxon>Hexapoda</taxon>
        <taxon>Collembola</taxon>
        <taxon>Symphypleona</taxon>
        <taxon>Sminthuridae</taxon>
        <taxon>Allacma</taxon>
    </lineage>
</organism>
<accession>A0A8J2PWC2</accession>
<name>A0A8J2PWC2_9HEXA</name>
<dbReference type="EMBL" id="CAJVCH010557780">
    <property type="protein sequence ID" value="CAG7830832.1"/>
    <property type="molecule type" value="Genomic_DNA"/>
</dbReference>
<evidence type="ECO:0000313" key="1">
    <source>
        <dbReference type="EMBL" id="CAG7830832.1"/>
    </source>
</evidence>
<dbReference type="Proteomes" id="UP000708208">
    <property type="component" value="Unassembled WGS sequence"/>
</dbReference>
<protein>
    <submittedName>
        <fullName evidence="1">Uncharacterized protein</fullName>
    </submittedName>
</protein>
<sequence length="83" mass="9488">MLKITHTHQGRVFLCNYKRNPVGFKDPGACPLGGSYYSKKDIDKRLQVRLIKSLSSISPGRTRTLSCPQYFNACHHTCWCLPF</sequence>
<evidence type="ECO:0000313" key="2">
    <source>
        <dbReference type="Proteomes" id="UP000708208"/>
    </source>
</evidence>
<comment type="caution">
    <text evidence="1">The sequence shown here is derived from an EMBL/GenBank/DDBJ whole genome shotgun (WGS) entry which is preliminary data.</text>
</comment>
<reference evidence="1" key="1">
    <citation type="submission" date="2021-06" db="EMBL/GenBank/DDBJ databases">
        <authorList>
            <person name="Hodson N. C."/>
            <person name="Mongue J. A."/>
            <person name="Jaron S. K."/>
        </authorList>
    </citation>
    <scope>NUCLEOTIDE SEQUENCE</scope>
</reference>